<reference evidence="1" key="2">
    <citation type="journal article" date="2015" name="Fish Shellfish Immunol.">
        <title>Early steps in the European eel (Anguilla anguilla)-Vibrio vulnificus interaction in the gills: Role of the RtxA13 toxin.</title>
        <authorList>
            <person name="Callol A."/>
            <person name="Pajuelo D."/>
            <person name="Ebbesson L."/>
            <person name="Teles M."/>
            <person name="MacKenzie S."/>
            <person name="Amaro C."/>
        </authorList>
    </citation>
    <scope>NUCLEOTIDE SEQUENCE</scope>
</reference>
<name>A0A0E9XCP1_ANGAN</name>
<reference evidence="1" key="1">
    <citation type="submission" date="2014-11" db="EMBL/GenBank/DDBJ databases">
        <authorList>
            <person name="Amaro Gonzalez C."/>
        </authorList>
    </citation>
    <scope>NUCLEOTIDE SEQUENCE</scope>
</reference>
<organism evidence="1">
    <name type="scientific">Anguilla anguilla</name>
    <name type="common">European freshwater eel</name>
    <name type="synonym">Muraena anguilla</name>
    <dbReference type="NCBI Taxonomy" id="7936"/>
    <lineage>
        <taxon>Eukaryota</taxon>
        <taxon>Metazoa</taxon>
        <taxon>Chordata</taxon>
        <taxon>Craniata</taxon>
        <taxon>Vertebrata</taxon>
        <taxon>Euteleostomi</taxon>
        <taxon>Actinopterygii</taxon>
        <taxon>Neopterygii</taxon>
        <taxon>Teleostei</taxon>
        <taxon>Anguilliformes</taxon>
        <taxon>Anguillidae</taxon>
        <taxon>Anguilla</taxon>
    </lineage>
</organism>
<proteinExistence type="predicted"/>
<dbReference type="EMBL" id="GBXM01008178">
    <property type="protein sequence ID" value="JAI00400.1"/>
    <property type="molecule type" value="Transcribed_RNA"/>
</dbReference>
<sequence length="32" mass="3503">MVLITIKSKRNVAISSLPFPPLASIPLHDWTG</sequence>
<accession>A0A0E9XCP1</accession>
<protein>
    <submittedName>
        <fullName evidence="1">Uncharacterized protein</fullName>
    </submittedName>
</protein>
<evidence type="ECO:0000313" key="1">
    <source>
        <dbReference type="EMBL" id="JAI00400.1"/>
    </source>
</evidence>
<dbReference type="AlphaFoldDB" id="A0A0E9XCP1"/>